<gene>
    <name evidence="1" type="ORF">MYAER_0246</name>
</gene>
<dbReference type="EMBL" id="CP011304">
    <property type="protein sequence ID" value="AKE62610.1"/>
    <property type="molecule type" value="Genomic_DNA"/>
</dbReference>
<evidence type="ECO:0000313" key="2">
    <source>
        <dbReference type="Proteomes" id="UP000034103"/>
    </source>
</evidence>
<dbReference type="Proteomes" id="UP000034103">
    <property type="component" value="Chromosome"/>
</dbReference>
<dbReference type="HOGENOM" id="CLU_069770_0_0_3"/>
<accession>A0A0F6RJ37</accession>
<organism evidence="1 2">
    <name type="scientific">Microcystis aeruginosa NIES-2549</name>
    <dbReference type="NCBI Taxonomy" id="1641812"/>
    <lineage>
        <taxon>Bacteria</taxon>
        <taxon>Bacillati</taxon>
        <taxon>Cyanobacteriota</taxon>
        <taxon>Cyanophyceae</taxon>
        <taxon>Oscillatoriophycideae</taxon>
        <taxon>Chroococcales</taxon>
        <taxon>Microcystaceae</taxon>
        <taxon>Microcystis</taxon>
    </lineage>
</organism>
<evidence type="ECO:0000313" key="1">
    <source>
        <dbReference type="EMBL" id="AKE62610.1"/>
    </source>
</evidence>
<sequence length="230" mass="23855">MFFERITAMSINPVTRASTALLITLLMGSMSGTFPVLAQSNINRPRLIAQQISIPAGTVIPLNYEKADKILVSKSDVIPLTLTVARDIRNRNGSVVIAAGSEVKGTLQAVGQGVRFIANEIALDGGNRTIPLNGTSRLITTTETVRKGAKTQDILAGTVAGAGAATAIAALTGDRKIEVLDVLAGAAVGTLAGWGLPTAGIVGGSSVQLYSVNPDRDLNITLQSPLVIRD</sequence>
<reference evidence="1 2" key="1">
    <citation type="journal article" date="2015" name="Genome Announc.">
        <title>Complete Genome Sequence of Microcystis aeruginosa NIES-2549, a Bloom-Forming Cyanobacterium from Lake Kasumigaura, Japan.</title>
        <authorList>
            <person name="Yamaguchi H."/>
            <person name="Suzuki S."/>
            <person name="Tanabe Y."/>
            <person name="Osana Y."/>
            <person name="Shimura Y."/>
            <person name="Ishida K."/>
            <person name="Kawachi M."/>
        </authorList>
    </citation>
    <scope>NUCLEOTIDE SEQUENCE [LARGE SCALE GENOMIC DNA]</scope>
    <source>
        <strain evidence="1 2">NIES-2549</strain>
    </source>
</reference>
<proteinExistence type="predicted"/>
<protein>
    <submittedName>
        <fullName evidence="1">Uncharacterized protein</fullName>
    </submittedName>
</protein>
<name>A0A0F6RJ37_MICAE</name>
<dbReference type="AlphaFoldDB" id="A0A0F6RJ37"/>
<dbReference type="PATRIC" id="fig|1641812.3.peg.257"/>